<evidence type="ECO:0000259" key="11">
    <source>
        <dbReference type="PROSITE" id="PS51747"/>
    </source>
</evidence>
<evidence type="ECO:0000256" key="7">
    <source>
        <dbReference type="ARBA" id="ARBA00022857"/>
    </source>
</evidence>
<dbReference type="InterPro" id="IPR024072">
    <property type="entry name" value="DHFR-like_dom_sf"/>
</dbReference>
<evidence type="ECO:0000256" key="5">
    <source>
        <dbReference type="ARBA" id="ARBA00007417"/>
    </source>
</evidence>
<dbReference type="Proteomes" id="UP000640426">
    <property type="component" value="Unassembled WGS sequence"/>
</dbReference>
<dbReference type="PIRSF" id="PIRSF006769">
    <property type="entry name" value="RibD"/>
    <property type="match status" value="1"/>
</dbReference>
<dbReference type="PANTHER" id="PTHR38011:SF7">
    <property type="entry name" value="2,5-DIAMINO-6-RIBOSYLAMINO-4(3H)-PYRIMIDINONE 5'-PHOSPHATE REDUCTASE"/>
    <property type="match status" value="1"/>
</dbReference>
<dbReference type="InterPro" id="IPR016193">
    <property type="entry name" value="Cytidine_deaminase-like"/>
</dbReference>
<evidence type="ECO:0000256" key="4">
    <source>
        <dbReference type="ARBA" id="ARBA00005259"/>
    </source>
</evidence>
<dbReference type="GO" id="GO:0008835">
    <property type="term" value="F:diaminohydroxyphosphoribosylaminopyrimidine deaminase activity"/>
    <property type="evidence" value="ECO:0007669"/>
    <property type="project" value="UniProtKB-EC"/>
</dbReference>
<dbReference type="InterPro" id="IPR002734">
    <property type="entry name" value="RibDG_C"/>
</dbReference>
<evidence type="ECO:0000256" key="6">
    <source>
        <dbReference type="ARBA" id="ARBA00022619"/>
    </source>
</evidence>
<comment type="function">
    <text evidence="1 10">Converts 2,5-diamino-6-(ribosylamino)-4(3h)-pyrimidinone 5'-phosphate into 5-amino-6-(ribosylamino)-2,4(1h,3h)-pyrimidinedione 5'-phosphate.</text>
</comment>
<evidence type="ECO:0000256" key="2">
    <source>
        <dbReference type="ARBA" id="ARBA00004882"/>
    </source>
</evidence>
<evidence type="ECO:0000313" key="12">
    <source>
        <dbReference type="EMBL" id="MBJ6122380.1"/>
    </source>
</evidence>
<comment type="caution">
    <text evidence="12">The sequence shown here is derived from an EMBL/GenBank/DDBJ whole genome shotgun (WGS) entry which is preliminary data.</text>
</comment>
<comment type="pathway">
    <text evidence="3 10">Cofactor biosynthesis; riboflavin biosynthesis; 5-amino-6-(D-ribitylamino)uracil from GTP: step 3/4.</text>
</comment>
<comment type="pathway">
    <text evidence="2 10">Cofactor biosynthesis; riboflavin biosynthesis; 5-amino-6-(D-ribitylamino)uracil from GTP: step 2/4.</text>
</comment>
<dbReference type="InterPro" id="IPR002125">
    <property type="entry name" value="CMP_dCMP_dom"/>
</dbReference>
<feature type="domain" description="CMP/dCMP-type deaminase" evidence="11">
    <location>
        <begin position="1"/>
        <end position="110"/>
    </location>
</feature>
<name>A0ABS0XQR9_9SPHN</name>
<keyword evidence="10" id="KW-0862">Zinc</keyword>
<dbReference type="GO" id="GO:0008703">
    <property type="term" value="F:5-amino-6-(5-phosphoribosylamino)uracil reductase activity"/>
    <property type="evidence" value="ECO:0007669"/>
    <property type="project" value="UniProtKB-EC"/>
</dbReference>
<comment type="cofactor">
    <cofactor evidence="10">
        <name>Zn(2+)</name>
        <dbReference type="ChEBI" id="CHEBI:29105"/>
    </cofactor>
    <text evidence="10">Binds 1 zinc ion.</text>
</comment>
<keyword evidence="6 10" id="KW-0686">Riboflavin biosynthesis</keyword>
<protein>
    <recommendedName>
        <fullName evidence="10">Riboflavin biosynthesis protein RibD</fullName>
    </recommendedName>
    <domain>
        <recommendedName>
            <fullName evidence="10">Diaminohydroxyphosphoribosylaminopyrimidine deaminase</fullName>
            <shortName evidence="10">DRAP deaminase</shortName>
            <ecNumber evidence="10">3.5.4.26</ecNumber>
        </recommendedName>
        <alternativeName>
            <fullName evidence="10">Riboflavin-specific deaminase</fullName>
        </alternativeName>
    </domain>
    <domain>
        <recommendedName>
            <fullName evidence="10">5-amino-6-(5-phosphoribosylamino)uracil reductase</fullName>
            <ecNumber evidence="10">1.1.1.193</ecNumber>
        </recommendedName>
        <alternativeName>
            <fullName evidence="10">HTP reductase</fullName>
        </alternativeName>
    </domain>
</protein>
<dbReference type="EMBL" id="JAELXS010000006">
    <property type="protein sequence ID" value="MBJ6122380.1"/>
    <property type="molecule type" value="Genomic_DNA"/>
</dbReference>
<dbReference type="EC" id="1.1.1.193" evidence="10"/>
<keyword evidence="8 10" id="KW-0560">Oxidoreductase</keyword>
<gene>
    <name evidence="12" type="primary">ribD</name>
    <name evidence="12" type="ORF">JAO74_11315</name>
</gene>
<dbReference type="InterPro" id="IPR004794">
    <property type="entry name" value="Eubact_RibD"/>
</dbReference>
<keyword evidence="10" id="KW-0479">Metal-binding</keyword>
<dbReference type="Pfam" id="PF01872">
    <property type="entry name" value="RibD_C"/>
    <property type="match status" value="1"/>
</dbReference>
<evidence type="ECO:0000256" key="8">
    <source>
        <dbReference type="ARBA" id="ARBA00023002"/>
    </source>
</evidence>
<dbReference type="EC" id="3.5.4.26" evidence="10"/>
<comment type="catalytic activity">
    <reaction evidence="10">
        <text>5-amino-6-(5-phospho-D-ribitylamino)uracil + NADP(+) = 5-amino-6-(5-phospho-D-ribosylamino)uracil + NADPH + H(+)</text>
        <dbReference type="Rhea" id="RHEA:17845"/>
        <dbReference type="ChEBI" id="CHEBI:15378"/>
        <dbReference type="ChEBI" id="CHEBI:57783"/>
        <dbReference type="ChEBI" id="CHEBI:58349"/>
        <dbReference type="ChEBI" id="CHEBI:58421"/>
        <dbReference type="ChEBI" id="CHEBI:58453"/>
        <dbReference type="EC" id="1.1.1.193"/>
    </reaction>
</comment>
<dbReference type="PANTHER" id="PTHR38011">
    <property type="entry name" value="DIHYDROFOLATE REDUCTASE FAMILY PROTEIN (AFU_ORTHOLOGUE AFUA_8G06820)"/>
    <property type="match status" value="1"/>
</dbReference>
<organism evidence="12 13">
    <name type="scientific">Sphingomonas mollis</name>
    <dbReference type="NCBI Taxonomy" id="2795726"/>
    <lineage>
        <taxon>Bacteria</taxon>
        <taxon>Pseudomonadati</taxon>
        <taxon>Pseudomonadota</taxon>
        <taxon>Alphaproteobacteria</taxon>
        <taxon>Sphingomonadales</taxon>
        <taxon>Sphingomonadaceae</taxon>
        <taxon>Sphingomonas</taxon>
    </lineage>
</organism>
<dbReference type="SUPFAM" id="SSF53927">
    <property type="entry name" value="Cytidine deaminase-like"/>
    <property type="match status" value="1"/>
</dbReference>
<keyword evidence="13" id="KW-1185">Reference proteome</keyword>
<dbReference type="InterPro" id="IPR050765">
    <property type="entry name" value="Riboflavin_Biosynth_HTPR"/>
</dbReference>
<dbReference type="Pfam" id="PF00383">
    <property type="entry name" value="dCMP_cyt_deam_1"/>
    <property type="match status" value="1"/>
</dbReference>
<comment type="similarity">
    <text evidence="5 10">In the C-terminal section; belongs to the HTP reductase family.</text>
</comment>
<keyword evidence="9" id="KW-0511">Multifunctional enzyme</keyword>
<dbReference type="PROSITE" id="PS51747">
    <property type="entry name" value="CYT_DCMP_DEAMINASES_2"/>
    <property type="match status" value="1"/>
</dbReference>
<evidence type="ECO:0000256" key="10">
    <source>
        <dbReference type="PIRNR" id="PIRNR006769"/>
    </source>
</evidence>
<comment type="similarity">
    <text evidence="4 10">In the N-terminal section; belongs to the cytidine and deoxycytidylate deaminase family.</text>
</comment>
<keyword evidence="7 10" id="KW-0521">NADP</keyword>
<keyword evidence="10 12" id="KW-0378">Hydrolase</keyword>
<proteinExistence type="inferred from homology"/>
<dbReference type="Gene3D" id="3.40.430.10">
    <property type="entry name" value="Dihydrofolate Reductase, subunit A"/>
    <property type="match status" value="2"/>
</dbReference>
<dbReference type="CDD" id="cd01284">
    <property type="entry name" value="Riboflavin_deaminase-reductase"/>
    <property type="match status" value="1"/>
</dbReference>
<evidence type="ECO:0000256" key="9">
    <source>
        <dbReference type="ARBA" id="ARBA00023268"/>
    </source>
</evidence>
<evidence type="ECO:0000256" key="3">
    <source>
        <dbReference type="ARBA" id="ARBA00004910"/>
    </source>
</evidence>
<dbReference type="Gene3D" id="3.40.140.10">
    <property type="entry name" value="Cytidine Deaminase, domain 2"/>
    <property type="match status" value="1"/>
</dbReference>
<dbReference type="RefSeq" id="WP_199038509.1">
    <property type="nucleotide sequence ID" value="NZ_JAELXS010000006.1"/>
</dbReference>
<sequence length="323" mass="33433">MSAALALASRGRARTAPNPNVGCVIVKQGRVIGRGWTQAGGRPHAEAMALAEAGTESRGATCYVTLEPCAHRSIRGPACSDLLVAAGVGRVVGAIEDPDPRTAGAGFVRLRAAGIAVTTGVEAAAARRSMAGFLTRRALGRPHVTLKLATSLDGAIAMASGESRWITGPEARAHVHLERSRHDAILVGRGTVGADAPVLDVRLPGLEARSPMRVMLSATAVSDDWHVIPTPAAIATLPATDHLFVEGGAQTAAAFLAADLVDRLLLYRAPILIGAGKPALGDIGLAALADAHGRWRLVDARALGRDRVEVYERTPCLPASSPI</sequence>
<evidence type="ECO:0000313" key="13">
    <source>
        <dbReference type="Proteomes" id="UP000640426"/>
    </source>
</evidence>
<dbReference type="SUPFAM" id="SSF53597">
    <property type="entry name" value="Dihydrofolate reductase-like"/>
    <property type="match status" value="1"/>
</dbReference>
<dbReference type="NCBIfam" id="TIGR00326">
    <property type="entry name" value="eubact_ribD"/>
    <property type="match status" value="1"/>
</dbReference>
<comment type="catalytic activity">
    <reaction evidence="10">
        <text>2,5-diamino-6-hydroxy-4-(5-phosphoribosylamino)-pyrimidine + H2O + H(+) = 5-amino-6-(5-phospho-D-ribosylamino)uracil + NH4(+)</text>
        <dbReference type="Rhea" id="RHEA:21868"/>
        <dbReference type="ChEBI" id="CHEBI:15377"/>
        <dbReference type="ChEBI" id="CHEBI:15378"/>
        <dbReference type="ChEBI" id="CHEBI:28938"/>
        <dbReference type="ChEBI" id="CHEBI:58453"/>
        <dbReference type="ChEBI" id="CHEBI:58614"/>
        <dbReference type="EC" id="3.5.4.26"/>
    </reaction>
</comment>
<accession>A0ABS0XQR9</accession>
<reference evidence="13" key="1">
    <citation type="submission" date="2020-12" db="EMBL/GenBank/DDBJ databases">
        <title>Hymenobacter sp.</title>
        <authorList>
            <person name="Kim M.K."/>
        </authorList>
    </citation>
    <scope>NUCLEOTIDE SEQUENCE [LARGE SCALE GENOMIC DNA]</scope>
    <source>
        <strain evidence="13">BT553</strain>
    </source>
</reference>
<evidence type="ECO:0000256" key="1">
    <source>
        <dbReference type="ARBA" id="ARBA00002151"/>
    </source>
</evidence>